<protein>
    <submittedName>
        <fullName evidence="11">Competence protein ComG</fullName>
    </submittedName>
</protein>
<feature type="transmembrane region" description="Helical" evidence="10">
    <location>
        <begin position="20"/>
        <end position="38"/>
    </location>
</feature>
<gene>
    <name evidence="11" type="ORF">A6J77_007865</name>
</gene>
<evidence type="ECO:0000256" key="1">
    <source>
        <dbReference type="ARBA" id="ARBA00004162"/>
    </source>
</evidence>
<evidence type="ECO:0000256" key="3">
    <source>
        <dbReference type="ARBA" id="ARBA00022475"/>
    </source>
</evidence>
<evidence type="ECO:0000256" key="5">
    <source>
        <dbReference type="ARBA" id="ARBA00022692"/>
    </source>
</evidence>
<dbReference type="PIRSF" id="PIRSF029928">
    <property type="entry name" value="Late_competence_ComGC"/>
    <property type="match status" value="1"/>
</dbReference>
<dbReference type="SUPFAM" id="SSF54523">
    <property type="entry name" value="Pili subunits"/>
    <property type="match status" value="1"/>
</dbReference>
<dbReference type="EMBL" id="NBTM02000001">
    <property type="protein sequence ID" value="PNL92151.1"/>
    <property type="molecule type" value="Genomic_DNA"/>
</dbReference>
<keyword evidence="8" id="KW-0178">Competence</keyword>
<keyword evidence="4" id="KW-0488">Methylation</keyword>
<proteinExistence type="inferred from homology"/>
<evidence type="ECO:0000256" key="10">
    <source>
        <dbReference type="SAM" id="Phobius"/>
    </source>
</evidence>
<accession>A0A2J9PQ18</accession>
<dbReference type="GO" id="GO:0009986">
    <property type="term" value="C:cell surface"/>
    <property type="evidence" value="ECO:0007669"/>
    <property type="project" value="UniProtKB-SubCell"/>
</dbReference>
<dbReference type="GO" id="GO:0005886">
    <property type="term" value="C:plasma membrane"/>
    <property type="evidence" value="ECO:0007669"/>
    <property type="project" value="UniProtKB-SubCell"/>
</dbReference>
<organism evidence="11 12">
    <name type="scientific">Aerococcus viridans</name>
    <dbReference type="NCBI Taxonomy" id="1377"/>
    <lineage>
        <taxon>Bacteria</taxon>
        <taxon>Bacillati</taxon>
        <taxon>Bacillota</taxon>
        <taxon>Bacilli</taxon>
        <taxon>Lactobacillales</taxon>
        <taxon>Aerococcaceae</taxon>
        <taxon>Aerococcus</taxon>
    </lineage>
</organism>
<dbReference type="PRINTS" id="PR00813">
    <property type="entry name" value="BCTERIALGSPG"/>
</dbReference>
<sequence length="105" mass="11790">MKKVLVRFIQKGRRKEGFTLIEMVLVLFIVAALLLLIIPNMSKQTKNVETKTNAALVETVETQKELYLLEHDEASVTAEVLAEQGYITDEQLEKYNAIPAGTVTP</sequence>
<dbReference type="InterPro" id="IPR012902">
    <property type="entry name" value="N_methyl_site"/>
</dbReference>
<dbReference type="Gene3D" id="3.30.700.10">
    <property type="entry name" value="Glycoprotein, Type 4 Pilin"/>
    <property type="match status" value="1"/>
</dbReference>
<evidence type="ECO:0000256" key="4">
    <source>
        <dbReference type="ARBA" id="ARBA00022481"/>
    </source>
</evidence>
<dbReference type="InterPro" id="IPR016940">
    <property type="entry name" value="ComGC"/>
</dbReference>
<dbReference type="InterPro" id="IPR000983">
    <property type="entry name" value="Bac_GSPG_pilin"/>
</dbReference>
<evidence type="ECO:0000256" key="6">
    <source>
        <dbReference type="ARBA" id="ARBA00022989"/>
    </source>
</evidence>
<keyword evidence="7 10" id="KW-0472">Membrane</keyword>
<reference evidence="12" key="1">
    <citation type="submission" date="2017-12" db="EMBL/GenBank/DDBJ databases">
        <title>FDA dAtabase for Regulatory Grade micrObial Sequences (FDA-ARGOS): Supporting development and validation of Infectious Disease Dx tests.</title>
        <authorList>
            <person name="Hoffmann M."/>
            <person name="Allard M."/>
            <person name="Evans P."/>
            <person name="Brown E."/>
            <person name="Tallon L."/>
            <person name="Sadzewicz L."/>
            <person name="Sengamalay N."/>
            <person name="Ott S."/>
            <person name="Godinez A."/>
            <person name="Nagaraj S."/>
            <person name="Vavikolanu K."/>
            <person name="Aluvathingal J."/>
            <person name="Nadendla S."/>
            <person name="Sichtig H."/>
        </authorList>
    </citation>
    <scope>NUCLEOTIDE SEQUENCE [LARGE SCALE GENOMIC DNA]</scope>
    <source>
        <strain evidence="12">FDAARGOS_249</strain>
    </source>
</reference>
<dbReference type="NCBIfam" id="TIGR02532">
    <property type="entry name" value="IV_pilin_GFxxxE"/>
    <property type="match status" value="1"/>
</dbReference>
<dbReference type="AlphaFoldDB" id="A0A2J9PQ18"/>
<dbReference type="GO" id="GO:0015628">
    <property type="term" value="P:protein secretion by the type II secretion system"/>
    <property type="evidence" value="ECO:0007669"/>
    <property type="project" value="InterPro"/>
</dbReference>
<evidence type="ECO:0000256" key="9">
    <source>
        <dbReference type="ARBA" id="ARBA00043982"/>
    </source>
</evidence>
<name>A0A2J9PQ18_9LACT</name>
<comment type="similarity">
    <text evidence="9">Belongs to the ComGC family.</text>
</comment>
<dbReference type="GO" id="GO:0015627">
    <property type="term" value="C:type II protein secretion system complex"/>
    <property type="evidence" value="ECO:0007669"/>
    <property type="project" value="InterPro"/>
</dbReference>
<keyword evidence="6 10" id="KW-1133">Transmembrane helix</keyword>
<dbReference type="RefSeq" id="WP_083069717.1">
    <property type="nucleotide sequence ID" value="NZ_JALXKY010000026.1"/>
</dbReference>
<keyword evidence="5 10" id="KW-0812">Transmembrane</keyword>
<keyword evidence="3" id="KW-1003">Cell membrane</keyword>
<evidence type="ECO:0000256" key="7">
    <source>
        <dbReference type="ARBA" id="ARBA00023136"/>
    </source>
</evidence>
<comment type="caution">
    <text evidence="11">The sequence shown here is derived from an EMBL/GenBank/DDBJ whole genome shotgun (WGS) entry which is preliminary data.</text>
</comment>
<dbReference type="Proteomes" id="UP000192813">
    <property type="component" value="Unassembled WGS sequence"/>
</dbReference>
<dbReference type="PROSITE" id="PS00409">
    <property type="entry name" value="PROKAR_NTER_METHYL"/>
    <property type="match status" value="1"/>
</dbReference>
<evidence type="ECO:0000313" key="11">
    <source>
        <dbReference type="EMBL" id="PNL92151.1"/>
    </source>
</evidence>
<dbReference type="InterPro" id="IPR045584">
    <property type="entry name" value="Pilin-like"/>
</dbReference>
<comment type="subcellular location">
    <subcellularLocation>
        <location evidence="1">Cell membrane</location>
        <topology evidence="1">Single-pass membrane protein</topology>
    </subcellularLocation>
    <subcellularLocation>
        <location evidence="2">Cell surface</location>
    </subcellularLocation>
</comment>
<evidence type="ECO:0000313" key="12">
    <source>
        <dbReference type="Proteomes" id="UP000192813"/>
    </source>
</evidence>
<evidence type="ECO:0000256" key="2">
    <source>
        <dbReference type="ARBA" id="ARBA00004241"/>
    </source>
</evidence>
<dbReference type="GO" id="GO:0030420">
    <property type="term" value="P:establishment of competence for transformation"/>
    <property type="evidence" value="ECO:0007669"/>
    <property type="project" value="UniProtKB-KW"/>
</dbReference>
<dbReference type="Pfam" id="PF07963">
    <property type="entry name" value="N_methyl"/>
    <property type="match status" value="1"/>
</dbReference>
<evidence type="ECO:0000256" key="8">
    <source>
        <dbReference type="ARBA" id="ARBA00023287"/>
    </source>
</evidence>
<dbReference type="NCBIfam" id="NF040999">
    <property type="entry name" value="pilin_ComGC"/>
    <property type="match status" value="1"/>
</dbReference>